<dbReference type="InterPro" id="IPR052028">
    <property type="entry name" value="HipA_Ser/Thr_kinase"/>
</dbReference>
<dbReference type="Proteomes" id="UP000281118">
    <property type="component" value="Unassembled WGS sequence"/>
</dbReference>
<evidence type="ECO:0000313" key="6">
    <source>
        <dbReference type="EMBL" id="RUR67315.1"/>
    </source>
</evidence>
<gene>
    <name evidence="6" type="ORF">EJP67_09600</name>
</gene>
<keyword evidence="3" id="KW-0418">Kinase</keyword>
<dbReference type="OrthoDB" id="9805913at2"/>
<evidence type="ECO:0000313" key="7">
    <source>
        <dbReference type="Proteomes" id="UP000281118"/>
    </source>
</evidence>
<feature type="domain" description="HipA-like C-terminal" evidence="4">
    <location>
        <begin position="156"/>
        <end position="374"/>
    </location>
</feature>
<keyword evidence="2" id="KW-0808">Transferase</keyword>
<sequence>MKKLTVLYEGWGQHWPLGTLADDGRQIIFEYSADALANGIELSPRHLKLRPAAYGPFPKEMGYLPGLIYDSLPDGWGMLLMDRLFRKAGRDPARVSPLDRLAFIGARAMGALSFIPPQDDGTQTADWSLLQLAQAARNVSDDDVTALRMLAQAGGSPHGARPKALVRFDAATRTVSTVDDAAGEPWLVKFPAQSEHPEVCAIEHVYAQMARACGIVMGPTEYFDLGANLAAFGTQRFDRVGHVRVPVHSLAGALHADFRVPCLDYETVLRATGFFTQNAHEVMAAFRLCVFNVVFNNRDDHAKNFSLRMNEAHRWDFAPGYDLTFNPGPGGNHQTSVMGEALAPGRPHLLALAAKLGLRARDVQQVINQTCSMAADLESALRDAPVRRETVAVIADAVASNVRRCSA</sequence>
<dbReference type="GO" id="GO:0004674">
    <property type="term" value="F:protein serine/threonine kinase activity"/>
    <property type="evidence" value="ECO:0007669"/>
    <property type="project" value="TreeGrafter"/>
</dbReference>
<proteinExistence type="inferred from homology"/>
<feature type="domain" description="HipA N-terminal subdomain 1" evidence="5">
    <location>
        <begin position="13"/>
        <end position="114"/>
    </location>
</feature>
<dbReference type="EMBL" id="RXFT01000003">
    <property type="protein sequence ID" value="RUR67315.1"/>
    <property type="molecule type" value="Genomic_DNA"/>
</dbReference>
<evidence type="ECO:0000256" key="3">
    <source>
        <dbReference type="ARBA" id="ARBA00022777"/>
    </source>
</evidence>
<comment type="similarity">
    <text evidence="1">Belongs to the HipA Ser/Thr kinase family.</text>
</comment>
<dbReference type="GO" id="GO:0005829">
    <property type="term" value="C:cytosol"/>
    <property type="evidence" value="ECO:0007669"/>
    <property type="project" value="TreeGrafter"/>
</dbReference>
<dbReference type="PANTHER" id="PTHR37419">
    <property type="entry name" value="SERINE/THREONINE-PROTEIN KINASE TOXIN HIPA"/>
    <property type="match status" value="1"/>
</dbReference>
<evidence type="ECO:0000259" key="4">
    <source>
        <dbReference type="Pfam" id="PF07804"/>
    </source>
</evidence>
<reference evidence="6 7" key="1">
    <citation type="submission" date="2018-12" db="EMBL/GenBank/DDBJ databases">
        <title>The genome sequences of Variovorax guangxiensis DSM 27352.</title>
        <authorList>
            <person name="Gao J."/>
            <person name="Sun J."/>
        </authorList>
    </citation>
    <scope>NUCLEOTIDE SEQUENCE [LARGE SCALE GENOMIC DNA]</scope>
    <source>
        <strain evidence="6 7">DSM 27352</strain>
    </source>
</reference>
<evidence type="ECO:0000256" key="1">
    <source>
        <dbReference type="ARBA" id="ARBA00010164"/>
    </source>
</evidence>
<dbReference type="InterPro" id="IPR017508">
    <property type="entry name" value="HipA_N1"/>
</dbReference>
<evidence type="ECO:0000256" key="2">
    <source>
        <dbReference type="ARBA" id="ARBA00022679"/>
    </source>
</evidence>
<comment type="caution">
    <text evidence="6">The sequence shown here is derived from an EMBL/GenBank/DDBJ whole genome shotgun (WGS) entry which is preliminary data.</text>
</comment>
<dbReference type="InterPro" id="IPR012893">
    <property type="entry name" value="HipA-like_C"/>
</dbReference>
<evidence type="ECO:0000259" key="5">
    <source>
        <dbReference type="Pfam" id="PF13657"/>
    </source>
</evidence>
<dbReference type="Pfam" id="PF07804">
    <property type="entry name" value="HipA_C"/>
    <property type="match status" value="1"/>
</dbReference>
<dbReference type="Pfam" id="PF13657">
    <property type="entry name" value="Couple_hipA"/>
    <property type="match status" value="1"/>
</dbReference>
<dbReference type="PANTHER" id="PTHR37419:SF8">
    <property type="entry name" value="TOXIN YJJJ"/>
    <property type="match status" value="1"/>
</dbReference>
<dbReference type="RefSeq" id="WP_126021482.1">
    <property type="nucleotide sequence ID" value="NZ_RXFT01000003.1"/>
</dbReference>
<organism evidence="6 7">
    <name type="scientific">Variovorax guangxiensis</name>
    <dbReference type="NCBI Taxonomy" id="1775474"/>
    <lineage>
        <taxon>Bacteria</taxon>
        <taxon>Pseudomonadati</taxon>
        <taxon>Pseudomonadota</taxon>
        <taxon>Betaproteobacteria</taxon>
        <taxon>Burkholderiales</taxon>
        <taxon>Comamonadaceae</taxon>
        <taxon>Variovorax</taxon>
    </lineage>
</organism>
<protein>
    <submittedName>
        <fullName evidence="6">Type II toxin-antitoxin system HipA family toxin</fullName>
    </submittedName>
</protein>
<dbReference type="AlphaFoldDB" id="A0A3S0ZDM0"/>
<name>A0A3S0ZDM0_9BURK</name>
<accession>A0A3S0ZDM0</accession>